<protein>
    <recommendedName>
        <fullName evidence="1">UPF0342 protein BW732_07315</fullName>
    </recommendedName>
</protein>
<reference evidence="2 3" key="1">
    <citation type="journal article" date="2010" name="Int. J. Syst. Evol. Microbiol.">
        <title>Vagococcus penaei sp. nov., isolated from spoilage microbiota of cooked shrimp (Penaeus vannamei).</title>
        <authorList>
            <person name="Jaffres E."/>
            <person name="Prevost H."/>
            <person name="Rossero A."/>
            <person name="Joffraud J.J."/>
            <person name="Dousset X."/>
        </authorList>
    </citation>
    <scope>NUCLEOTIDE SEQUENCE [LARGE SCALE GENOMIC DNA]</scope>
    <source>
        <strain evidence="2 3">CD276</strain>
    </source>
</reference>
<dbReference type="RefSeq" id="WP_077276117.1">
    <property type="nucleotide sequence ID" value="NZ_CP019609.1"/>
</dbReference>
<dbReference type="KEGG" id="vpi:BW732_07315"/>
<dbReference type="STRING" id="633807.BW732_07315"/>
<dbReference type="Proteomes" id="UP000188246">
    <property type="component" value="Chromosome"/>
</dbReference>
<keyword evidence="3" id="KW-1185">Reference proteome</keyword>
<dbReference type="EMBL" id="CP019609">
    <property type="protein sequence ID" value="AQP54042.1"/>
    <property type="molecule type" value="Genomic_DNA"/>
</dbReference>
<dbReference type="InterPro" id="IPR023378">
    <property type="entry name" value="YheA/YmcA-like_dom_sf"/>
</dbReference>
<dbReference type="InterPro" id="IPR010368">
    <property type="entry name" value="Com_YlbF"/>
</dbReference>
<sequence length="115" mass="13416">MTVNIYDTANQLEKEIRETNEYKALQLAFTDMKANNAVFDLFKEFQTLQMTLQQKQMQGLEITEEDITASQAIAERVKESELIQALMEKEQAFSMVINDLNRIIMTPVQELYQMD</sequence>
<evidence type="ECO:0000313" key="3">
    <source>
        <dbReference type="Proteomes" id="UP000188246"/>
    </source>
</evidence>
<dbReference type="Gene3D" id="1.20.1500.10">
    <property type="entry name" value="YheA/YmcA-like"/>
    <property type="match status" value="1"/>
</dbReference>
<dbReference type="HAMAP" id="MF_01526">
    <property type="entry name" value="UPF0342"/>
    <property type="match status" value="1"/>
</dbReference>
<proteinExistence type="inferred from homology"/>
<dbReference type="Pfam" id="PF06133">
    <property type="entry name" value="Com_YlbF"/>
    <property type="match status" value="1"/>
</dbReference>
<gene>
    <name evidence="2" type="ORF">BW732_07315</name>
</gene>
<comment type="similarity">
    <text evidence="1">Belongs to the UPF0342 family.</text>
</comment>
<evidence type="ECO:0000313" key="2">
    <source>
        <dbReference type="EMBL" id="AQP54042.1"/>
    </source>
</evidence>
<name>A0A1Q2D6U4_9ENTE</name>
<evidence type="ECO:0000256" key="1">
    <source>
        <dbReference type="HAMAP-Rule" id="MF_01526"/>
    </source>
</evidence>
<accession>A0A1Q2D6U4</accession>
<dbReference type="OrthoDB" id="9811402at2"/>
<dbReference type="AlphaFoldDB" id="A0A1Q2D6U4"/>
<dbReference type="SUPFAM" id="SSF158622">
    <property type="entry name" value="YheA/YmcA-like"/>
    <property type="match status" value="1"/>
</dbReference>
<organism evidence="2 3">
    <name type="scientific">Vagococcus penaei</name>
    <dbReference type="NCBI Taxonomy" id="633807"/>
    <lineage>
        <taxon>Bacteria</taxon>
        <taxon>Bacillati</taxon>
        <taxon>Bacillota</taxon>
        <taxon>Bacilli</taxon>
        <taxon>Lactobacillales</taxon>
        <taxon>Enterococcaceae</taxon>
        <taxon>Vagococcus</taxon>
    </lineage>
</organism>